<dbReference type="Proteomes" id="UP000023464">
    <property type="component" value="Unassembled WGS sequence"/>
</dbReference>
<name>A0A022PJR1_9GAMM</name>
<sequence length="114" mass="12611">MNIRKILLIIVALTITPTATAINKIEGTIEMIEASNSNGDCYGKIVTPTRARGFRWVCTYSAGSILLSLLQTAYSSHENVAIAVGEDVQYSPLYRVQIRHKCLSNPAYCNYPSR</sequence>
<comment type="caution">
    <text evidence="1">The sequence shown here is derived from an EMBL/GenBank/DDBJ whole genome shotgun (WGS) entry which is preliminary data.</text>
</comment>
<dbReference type="AlphaFoldDB" id="A0A022PJR1"/>
<reference evidence="1 2" key="1">
    <citation type="submission" date="2014-03" db="EMBL/GenBank/DDBJ databases">
        <title>Draft Genome of Photorhabdus luminescens BA1, an Egyptian Isolate.</title>
        <authorList>
            <person name="Ghazal S."/>
            <person name="Hurst S.G.IV."/>
            <person name="Morris K."/>
            <person name="Thomas K."/>
            <person name="Tisa L.S."/>
        </authorList>
    </citation>
    <scope>NUCLEOTIDE SEQUENCE [LARGE SCALE GENOMIC DNA]</scope>
    <source>
        <strain evidence="1 2">BA1</strain>
    </source>
</reference>
<organism evidence="1 2">
    <name type="scientific">Photorhabdus aegyptia</name>
    <dbReference type="NCBI Taxonomy" id="2805098"/>
    <lineage>
        <taxon>Bacteria</taxon>
        <taxon>Pseudomonadati</taxon>
        <taxon>Pseudomonadota</taxon>
        <taxon>Gammaproteobacteria</taxon>
        <taxon>Enterobacterales</taxon>
        <taxon>Morganellaceae</taxon>
        <taxon>Photorhabdus</taxon>
    </lineage>
</organism>
<protein>
    <submittedName>
        <fullName evidence="1">Uncharacterized protein</fullName>
    </submittedName>
</protein>
<proteinExistence type="predicted"/>
<gene>
    <name evidence="1" type="ORF">BA1DRAFT_02261</name>
</gene>
<keyword evidence="2" id="KW-1185">Reference proteome</keyword>
<evidence type="ECO:0000313" key="1">
    <source>
        <dbReference type="EMBL" id="EYU15173.1"/>
    </source>
</evidence>
<evidence type="ECO:0000313" key="2">
    <source>
        <dbReference type="Proteomes" id="UP000023464"/>
    </source>
</evidence>
<dbReference type="EMBL" id="JFGV01000030">
    <property type="protein sequence ID" value="EYU15173.1"/>
    <property type="molecule type" value="Genomic_DNA"/>
</dbReference>
<accession>A0A022PJR1</accession>